<keyword evidence="1" id="KW-1133">Transmembrane helix</keyword>
<feature type="transmembrane region" description="Helical" evidence="1">
    <location>
        <begin position="219"/>
        <end position="242"/>
    </location>
</feature>
<dbReference type="SMART" id="SM00052">
    <property type="entry name" value="EAL"/>
    <property type="match status" value="1"/>
</dbReference>
<keyword evidence="6" id="KW-1185">Reference proteome</keyword>
<dbReference type="InterPro" id="IPR043128">
    <property type="entry name" value="Rev_trsase/Diguanyl_cyclase"/>
</dbReference>
<dbReference type="Pfam" id="PF00563">
    <property type="entry name" value="EAL"/>
    <property type="match status" value="1"/>
</dbReference>
<dbReference type="PANTHER" id="PTHR33121">
    <property type="entry name" value="CYCLIC DI-GMP PHOSPHODIESTERASE PDEF"/>
    <property type="match status" value="1"/>
</dbReference>
<feature type="domain" description="EAL" evidence="2">
    <location>
        <begin position="525"/>
        <end position="779"/>
    </location>
</feature>
<evidence type="ECO:0000313" key="5">
    <source>
        <dbReference type="EMBL" id="MFC4386972.1"/>
    </source>
</evidence>
<dbReference type="PROSITE" id="PS50887">
    <property type="entry name" value="GGDEF"/>
    <property type="match status" value="1"/>
</dbReference>
<protein>
    <submittedName>
        <fullName evidence="5">EAL domain-containing protein</fullName>
    </submittedName>
</protein>
<dbReference type="EMBL" id="JBHSDV010000001">
    <property type="protein sequence ID" value="MFC4386972.1"/>
    <property type="molecule type" value="Genomic_DNA"/>
</dbReference>
<feature type="domain" description="GGDEF" evidence="3">
    <location>
        <begin position="384"/>
        <end position="516"/>
    </location>
</feature>
<dbReference type="Pfam" id="PF03707">
    <property type="entry name" value="MHYT"/>
    <property type="match status" value="3"/>
</dbReference>
<dbReference type="PROSITE" id="PS50924">
    <property type="entry name" value="MHYT"/>
    <property type="match status" value="1"/>
</dbReference>
<gene>
    <name evidence="5" type="ORF">ACFOZ1_04020</name>
</gene>
<proteinExistence type="predicted"/>
<comment type="caution">
    <text evidence="5">The sequence shown here is derived from an EMBL/GenBank/DDBJ whole genome shotgun (WGS) entry which is preliminary data.</text>
</comment>
<accession>A0ABV8VR77</accession>
<feature type="transmembrane region" description="Helical" evidence="1">
    <location>
        <begin position="107"/>
        <end position="127"/>
    </location>
</feature>
<dbReference type="PROSITE" id="PS50883">
    <property type="entry name" value="EAL"/>
    <property type="match status" value="1"/>
</dbReference>
<dbReference type="SUPFAM" id="SSF55073">
    <property type="entry name" value="Nucleotide cyclase"/>
    <property type="match status" value="1"/>
</dbReference>
<dbReference type="RefSeq" id="WP_390196188.1">
    <property type="nucleotide sequence ID" value="NZ_JBHSDV010000001.1"/>
</dbReference>
<dbReference type="Proteomes" id="UP001595880">
    <property type="component" value="Unassembled WGS sequence"/>
</dbReference>
<feature type="transmembrane region" description="Helical" evidence="1">
    <location>
        <begin position="142"/>
        <end position="166"/>
    </location>
</feature>
<reference evidence="6" key="1">
    <citation type="journal article" date="2019" name="Int. J. Syst. Evol. Microbiol.">
        <title>The Global Catalogue of Microorganisms (GCM) 10K type strain sequencing project: providing services to taxonomists for standard genome sequencing and annotation.</title>
        <authorList>
            <consortium name="The Broad Institute Genomics Platform"/>
            <consortium name="The Broad Institute Genome Sequencing Center for Infectious Disease"/>
            <person name="Wu L."/>
            <person name="Ma J."/>
        </authorList>
    </citation>
    <scope>NUCLEOTIDE SEQUENCE [LARGE SCALE GENOMIC DNA]</scope>
    <source>
        <strain evidence="6">KACC 14058</strain>
    </source>
</reference>
<keyword evidence="1" id="KW-0472">Membrane</keyword>
<sequence length="780" mass="90491">MLHFLHTNHNFIYVILSFIIAAIASYASIELARQIDDSNGRVKRVWLLLGGLSLGIGIWSMHFIAMISYQFETKVYYDIWYVTLSIIFAIIACVIGYYFITYLQRNTVTFILSGSLMGIGIGLMHYVGMTAIQGVEITYDDMLVFLSVIIAIIASMTALLIGFVLPGKTQTFSKYRKVSFSIIMAIAISSMHYTGMAAAHFDYNEKNILNAVNLVDIDVFKWIVIITTFTLFFVVFFLIFYYKLMKNTLDLQDTLINSSEVGIVLTDSMNKMIRYNHEFANLMKQLQISLTSEWLHMTIPFAITELKAFDVTEIDYRHLYLEVTKVPVQADDEKQYLWYFRDITEKKEKDAMIHRLAYYNEITHLPNSNMLEKQLNHWQENHINDLTCIYIRVDRLRFSLGSTFVDEREEFIRKVALLLRVKITSQEYLFHYDDQVIVIFVLKSNKNYVHTLLEHLLAQLSQSVQIKNTSYNLTFNIGISKYPEDTTNLQSIVNYASLASLESSKLSRNNYMYFEKTILDKMNRKVLLDQAMTIALNQDEFYLVYQPIICTRTDKVASVEVLLRWNSPEFGFISPAEFIPIAEETGFINRIGKWVLEKACMQWTEWKEQGKPLVHIAINVSAIQLANHQFIEMIEEVCNQTGMDPTYLELEITESSSLNYHESLHMKLNRLSEMGIGLSLDDFGTGYSSFEHLKELAVHKLKIDRSFIFGLLEDSNQEAILRSIIQLGHNLKKDVLMEGVEQVAEVEWLKKNHCDYIQGYYYAKPLEAMEVMEYIIRTNQ</sequence>
<evidence type="ECO:0000259" key="2">
    <source>
        <dbReference type="PROSITE" id="PS50883"/>
    </source>
</evidence>
<dbReference type="InterPro" id="IPR000160">
    <property type="entry name" value="GGDEF_dom"/>
</dbReference>
<dbReference type="PANTHER" id="PTHR33121:SF71">
    <property type="entry name" value="OXYGEN SENSOR PROTEIN DOSP"/>
    <property type="match status" value="1"/>
</dbReference>
<evidence type="ECO:0000313" key="6">
    <source>
        <dbReference type="Proteomes" id="UP001595880"/>
    </source>
</evidence>
<evidence type="ECO:0000256" key="1">
    <source>
        <dbReference type="PROSITE-ProRule" id="PRU00244"/>
    </source>
</evidence>
<name>A0ABV8VR77_9BACI</name>
<feature type="transmembrane region" description="Helical" evidence="1">
    <location>
        <begin position="79"/>
        <end position="100"/>
    </location>
</feature>
<dbReference type="InterPro" id="IPR005330">
    <property type="entry name" value="MHYT_dom"/>
</dbReference>
<evidence type="ECO:0000259" key="4">
    <source>
        <dbReference type="PROSITE" id="PS50924"/>
    </source>
</evidence>
<dbReference type="InterPro" id="IPR050706">
    <property type="entry name" value="Cyclic-di-GMP_PDE-like"/>
</dbReference>
<dbReference type="InterPro" id="IPR035919">
    <property type="entry name" value="EAL_sf"/>
</dbReference>
<dbReference type="Gene3D" id="3.20.20.450">
    <property type="entry name" value="EAL domain"/>
    <property type="match status" value="1"/>
</dbReference>
<dbReference type="Pfam" id="PF00990">
    <property type="entry name" value="GGDEF"/>
    <property type="match status" value="1"/>
</dbReference>
<feature type="transmembrane region" description="Helical" evidence="1">
    <location>
        <begin position="178"/>
        <end position="199"/>
    </location>
</feature>
<keyword evidence="1" id="KW-0812">Transmembrane</keyword>
<dbReference type="SUPFAM" id="SSF141868">
    <property type="entry name" value="EAL domain-like"/>
    <property type="match status" value="1"/>
</dbReference>
<dbReference type="CDD" id="cd01948">
    <property type="entry name" value="EAL"/>
    <property type="match status" value="1"/>
</dbReference>
<dbReference type="SMART" id="SM00267">
    <property type="entry name" value="GGDEF"/>
    <property type="match status" value="1"/>
</dbReference>
<organism evidence="5 6">
    <name type="scientific">Gracilibacillus marinus</name>
    <dbReference type="NCBI Taxonomy" id="630535"/>
    <lineage>
        <taxon>Bacteria</taxon>
        <taxon>Bacillati</taxon>
        <taxon>Bacillota</taxon>
        <taxon>Bacilli</taxon>
        <taxon>Bacillales</taxon>
        <taxon>Bacillaceae</taxon>
        <taxon>Gracilibacillus</taxon>
    </lineage>
</organism>
<feature type="transmembrane region" description="Helical" evidence="1">
    <location>
        <begin position="45"/>
        <end position="67"/>
    </location>
</feature>
<feature type="transmembrane region" description="Helical" evidence="1">
    <location>
        <begin position="12"/>
        <end position="33"/>
    </location>
</feature>
<dbReference type="InterPro" id="IPR001633">
    <property type="entry name" value="EAL_dom"/>
</dbReference>
<evidence type="ECO:0000259" key="3">
    <source>
        <dbReference type="PROSITE" id="PS50887"/>
    </source>
</evidence>
<dbReference type="InterPro" id="IPR029787">
    <property type="entry name" value="Nucleotide_cyclase"/>
</dbReference>
<dbReference type="Gene3D" id="3.30.70.270">
    <property type="match status" value="1"/>
</dbReference>
<feature type="domain" description="MHYT" evidence="4">
    <location>
        <begin position="9"/>
        <end position="202"/>
    </location>
</feature>